<dbReference type="Pfam" id="PF01753">
    <property type="entry name" value="zf-MYND"/>
    <property type="match status" value="1"/>
</dbReference>
<sequence length="1021" mass="115011">MYYIFFNIELIADLLFEKLGGLPLALEQACASIKYLRCTLSDYLESYNKQSLQLLKKKKASSPCSTSEDRLAVHTTWLLNFEHIRKNENGMVAIRFLNATAFMNPNEIQKELINVGEPHVDDKAYCDHVSSSLGSLEVLRLLTDFSLFKETCNSSLTVHRLVQEVIRENLELEEKVESIVDAARLLGFAFLNCPSPDELVESVVSEDNDRSSLHSTDSSRFYKWQKICLHAYEINKNLEKFLNIFCDAEQKTVFLPEVARIVYECALHLNVNNYTSQAKTVAEFANRILDWGDDKISEEGLKVLFPHIFPLSESFRRLIQYSCKAPLDTSNPATSKASVNDSMKSEIEKMRLKGNNLFKESNFQEAMEIYSSCIDISKGTDSFDPKLLNNRASAYLRLKQFNNAVNDAEEYIKYSPECWKGYAKKALALQGLNKKWNAVCAAALAFYHNRNIFEHFPPFQTSFPNLKQSIHVCDDVSSLVFLLSQLQCETVSDMPSKIIVLEPGKYCLSAECFDRFRVVEDKIINVKGLRMGGFCLVAASDGSPELSVTLSFAANVGLFSHSVMAVNISFIFEFGNWQTACGSVVKLFECSVASNIVGYTFVSEGSLSVMKCHFINCKGTALLVRGNADVEDSVFSGNESIGLQVLGPGNLVLKDCKLHGNQWGLDVKYASCDATGCQIYDNKKIGVGVGNGRAKLTRNEIFHNDRHGIYLCEKSSAVIEENEIFENGWWGILTMSNASCQVSQNKIYLNKCGGIHIDPIIKTSSDHKQSIIEFNNIFSNQGPGIDQDKLHNDKIGSAVPSLHVLLTSEENFMKAKCTENTSKNNVERECEPPSQHISEICFFCHKQGQLKKCTKCFTAGYCNPECQKCDWKRHKKNCARLLEKYSVLINILPLSFGLIGDKQVLNNGVEIKAPFPWLEQSGPEYEEAPKCGKRFIVKIQACDLWRRSNNGGTLLAIQDRSLTINGDLDVHEHSGRISHLVRECGSNCNSEGWKKKFFWALLAEDEMVRVFISDFPTYQRW</sequence>
<dbReference type="OrthoDB" id="6088515at2759"/>
<dbReference type="SMART" id="SM00028">
    <property type="entry name" value="TPR"/>
    <property type="match status" value="2"/>
</dbReference>
<dbReference type="InterPro" id="IPR011990">
    <property type="entry name" value="TPR-like_helical_dom_sf"/>
</dbReference>
<dbReference type="PANTHER" id="PTHR46423:SF1">
    <property type="entry name" value="RNA POLYMERASE II-ASSOCIATED PROTEIN 3"/>
    <property type="match status" value="1"/>
</dbReference>
<dbReference type="GO" id="GO:0101031">
    <property type="term" value="C:protein folding chaperone complex"/>
    <property type="evidence" value="ECO:0007669"/>
    <property type="project" value="TreeGrafter"/>
</dbReference>
<evidence type="ECO:0000256" key="1">
    <source>
        <dbReference type="ARBA" id="ARBA00022723"/>
    </source>
</evidence>
<protein>
    <submittedName>
        <fullName evidence="5">Stress-induced-phospho 1</fullName>
    </submittedName>
</protein>
<evidence type="ECO:0000256" key="4">
    <source>
        <dbReference type="ARBA" id="ARBA00022833"/>
    </source>
</evidence>
<comment type="caution">
    <text evidence="5">The sequence shown here is derived from an EMBL/GenBank/DDBJ whole genome shotgun (WGS) entry which is preliminary data.</text>
</comment>
<dbReference type="InterPro" id="IPR056681">
    <property type="entry name" value="DUF7779"/>
</dbReference>
<dbReference type="PROSITE" id="PS50865">
    <property type="entry name" value="ZF_MYND_2"/>
    <property type="match status" value="1"/>
</dbReference>
<dbReference type="InterPro" id="IPR006626">
    <property type="entry name" value="PbH1"/>
</dbReference>
<keyword evidence="3" id="KW-0802">TPR repeat</keyword>
<dbReference type="InterPro" id="IPR039448">
    <property type="entry name" value="Beta_helix"/>
</dbReference>
<evidence type="ECO:0000256" key="3">
    <source>
        <dbReference type="ARBA" id="ARBA00022803"/>
    </source>
</evidence>
<reference evidence="5" key="1">
    <citation type="submission" date="2020-04" db="EMBL/GenBank/DDBJ databases">
        <authorList>
            <person name="Alioto T."/>
            <person name="Alioto T."/>
            <person name="Gomez Garrido J."/>
        </authorList>
    </citation>
    <scope>NUCLEOTIDE SEQUENCE</scope>
    <source>
        <strain evidence="5">A484AB</strain>
    </source>
</reference>
<keyword evidence="4" id="KW-0862">Zinc</keyword>
<dbReference type="AlphaFoldDB" id="A0A7D9JHZ5"/>
<dbReference type="InterPro" id="IPR011050">
    <property type="entry name" value="Pectin_lyase_fold/virulence"/>
</dbReference>
<dbReference type="InterPro" id="IPR002893">
    <property type="entry name" value="Znf_MYND"/>
</dbReference>
<evidence type="ECO:0000313" key="6">
    <source>
        <dbReference type="Proteomes" id="UP001152795"/>
    </source>
</evidence>
<keyword evidence="1" id="KW-0479">Metal-binding</keyword>
<name>A0A7D9JHZ5_PARCT</name>
<dbReference type="Pfam" id="PF13229">
    <property type="entry name" value="Beta_helix"/>
    <property type="match status" value="1"/>
</dbReference>
<dbReference type="SUPFAM" id="SSF51126">
    <property type="entry name" value="Pectin lyase-like"/>
    <property type="match status" value="1"/>
</dbReference>
<accession>A0A7D9JHZ5</accession>
<dbReference type="Gene3D" id="2.160.20.10">
    <property type="entry name" value="Single-stranded right-handed beta-helix, Pectin lyase-like"/>
    <property type="match status" value="1"/>
</dbReference>
<dbReference type="SUPFAM" id="SSF144232">
    <property type="entry name" value="HIT/MYND zinc finger-like"/>
    <property type="match status" value="1"/>
</dbReference>
<evidence type="ECO:0000256" key="2">
    <source>
        <dbReference type="ARBA" id="ARBA00022771"/>
    </source>
</evidence>
<dbReference type="InterPro" id="IPR022441">
    <property type="entry name" value="Para_beta_helix_rpt-2"/>
</dbReference>
<evidence type="ECO:0000313" key="5">
    <source>
        <dbReference type="EMBL" id="CAB4029649.1"/>
    </source>
</evidence>
<dbReference type="InterPro" id="IPR051966">
    <property type="entry name" value="RPAP3"/>
</dbReference>
<organism evidence="5 6">
    <name type="scientific">Paramuricea clavata</name>
    <name type="common">Red gorgonian</name>
    <name type="synonym">Violescent sea-whip</name>
    <dbReference type="NCBI Taxonomy" id="317549"/>
    <lineage>
        <taxon>Eukaryota</taxon>
        <taxon>Metazoa</taxon>
        <taxon>Cnidaria</taxon>
        <taxon>Anthozoa</taxon>
        <taxon>Octocorallia</taxon>
        <taxon>Malacalcyonacea</taxon>
        <taxon>Plexauridae</taxon>
        <taxon>Paramuricea</taxon>
    </lineage>
</organism>
<gene>
    <name evidence="5" type="ORF">PACLA_8A000017</name>
</gene>
<dbReference type="Pfam" id="PF25000">
    <property type="entry name" value="DUF7779"/>
    <property type="match status" value="1"/>
</dbReference>
<dbReference type="NCBIfam" id="TIGR03804">
    <property type="entry name" value="para_beta_helix"/>
    <property type="match status" value="1"/>
</dbReference>
<dbReference type="Gene3D" id="6.10.140.2220">
    <property type="match status" value="1"/>
</dbReference>
<dbReference type="InterPro" id="IPR019734">
    <property type="entry name" value="TPR_rpt"/>
</dbReference>
<dbReference type="Proteomes" id="UP001152795">
    <property type="component" value="Unassembled WGS sequence"/>
</dbReference>
<dbReference type="InterPro" id="IPR012334">
    <property type="entry name" value="Pectin_lyas_fold"/>
</dbReference>
<dbReference type="SUPFAM" id="SSF48452">
    <property type="entry name" value="TPR-like"/>
    <property type="match status" value="1"/>
</dbReference>
<dbReference type="PANTHER" id="PTHR46423">
    <property type="entry name" value="RNA POLYMERASE II-ASSOCIATED PROTEIN 3"/>
    <property type="match status" value="1"/>
</dbReference>
<dbReference type="EMBL" id="CACRXK020016312">
    <property type="protein sequence ID" value="CAB4029649.1"/>
    <property type="molecule type" value="Genomic_DNA"/>
</dbReference>
<dbReference type="GO" id="GO:0008270">
    <property type="term" value="F:zinc ion binding"/>
    <property type="evidence" value="ECO:0007669"/>
    <property type="project" value="UniProtKB-KW"/>
</dbReference>
<dbReference type="Gene3D" id="1.25.40.10">
    <property type="entry name" value="Tetratricopeptide repeat domain"/>
    <property type="match status" value="1"/>
</dbReference>
<dbReference type="SMART" id="SM00710">
    <property type="entry name" value="PbH1"/>
    <property type="match status" value="4"/>
</dbReference>
<proteinExistence type="predicted"/>
<keyword evidence="2" id="KW-0863">Zinc-finger</keyword>
<keyword evidence="6" id="KW-1185">Reference proteome</keyword>